<evidence type="ECO:0000313" key="1">
    <source>
        <dbReference type="EMBL" id="GFU32826.1"/>
    </source>
</evidence>
<gene>
    <name evidence="1" type="ORF">NPIL_317851</name>
</gene>
<dbReference type="AlphaFoldDB" id="A0A8X6QLF1"/>
<sequence>MPQKNVALSIQSLMDDESCIAPDLKIHLSGVDTKSKPQEKKKPVVYSETILKFCEALGLEAQLAACTERKFLLPRDKKETKQMRYIPTVRSLMVYKTCEALGLRAELNTQMESVAILDQ</sequence>
<comment type="caution">
    <text evidence="1">The sequence shown here is derived from an EMBL/GenBank/DDBJ whole genome shotgun (WGS) entry which is preliminary data.</text>
</comment>
<reference evidence="1" key="1">
    <citation type="submission" date="2020-08" db="EMBL/GenBank/DDBJ databases">
        <title>Multicomponent nature underlies the extraordinary mechanical properties of spider dragline silk.</title>
        <authorList>
            <person name="Kono N."/>
            <person name="Nakamura H."/>
            <person name="Mori M."/>
            <person name="Yoshida Y."/>
            <person name="Ohtoshi R."/>
            <person name="Malay A.D."/>
            <person name="Moran D.A.P."/>
            <person name="Tomita M."/>
            <person name="Numata K."/>
            <person name="Arakawa K."/>
        </authorList>
    </citation>
    <scope>NUCLEOTIDE SEQUENCE</scope>
</reference>
<organism evidence="1 2">
    <name type="scientific">Nephila pilipes</name>
    <name type="common">Giant wood spider</name>
    <name type="synonym">Nephila maculata</name>
    <dbReference type="NCBI Taxonomy" id="299642"/>
    <lineage>
        <taxon>Eukaryota</taxon>
        <taxon>Metazoa</taxon>
        <taxon>Ecdysozoa</taxon>
        <taxon>Arthropoda</taxon>
        <taxon>Chelicerata</taxon>
        <taxon>Arachnida</taxon>
        <taxon>Araneae</taxon>
        <taxon>Araneomorphae</taxon>
        <taxon>Entelegynae</taxon>
        <taxon>Araneoidea</taxon>
        <taxon>Nephilidae</taxon>
        <taxon>Nephila</taxon>
    </lineage>
</organism>
<dbReference type="Proteomes" id="UP000887013">
    <property type="component" value="Unassembled WGS sequence"/>
</dbReference>
<accession>A0A8X6QLF1</accession>
<name>A0A8X6QLF1_NEPPI</name>
<dbReference type="OrthoDB" id="6458516at2759"/>
<keyword evidence="2" id="KW-1185">Reference proteome</keyword>
<evidence type="ECO:0000313" key="2">
    <source>
        <dbReference type="Proteomes" id="UP000887013"/>
    </source>
</evidence>
<protein>
    <submittedName>
        <fullName evidence="1">Uncharacterized protein</fullName>
    </submittedName>
</protein>
<dbReference type="EMBL" id="BMAW01083248">
    <property type="protein sequence ID" value="GFU32826.1"/>
    <property type="molecule type" value="Genomic_DNA"/>
</dbReference>
<proteinExistence type="predicted"/>